<name>A0A5B8FWK0_9RHOB</name>
<dbReference type="InterPro" id="IPR000847">
    <property type="entry name" value="LysR_HTH_N"/>
</dbReference>
<dbReference type="InterPro" id="IPR036388">
    <property type="entry name" value="WH-like_DNA-bd_sf"/>
</dbReference>
<dbReference type="RefSeq" id="WP_138575378.1">
    <property type="nucleotide sequence ID" value="NZ_CP040818.1"/>
</dbReference>
<dbReference type="Pfam" id="PF03466">
    <property type="entry name" value="LysR_substrate"/>
    <property type="match status" value="1"/>
</dbReference>
<dbReference type="EMBL" id="CP040818">
    <property type="protein sequence ID" value="QDL93246.1"/>
    <property type="molecule type" value="Genomic_DNA"/>
</dbReference>
<evidence type="ECO:0000256" key="4">
    <source>
        <dbReference type="ARBA" id="ARBA00023163"/>
    </source>
</evidence>
<dbReference type="PANTHER" id="PTHR30537">
    <property type="entry name" value="HTH-TYPE TRANSCRIPTIONAL REGULATOR"/>
    <property type="match status" value="1"/>
</dbReference>
<dbReference type="GO" id="GO:0003700">
    <property type="term" value="F:DNA-binding transcription factor activity"/>
    <property type="evidence" value="ECO:0007669"/>
    <property type="project" value="InterPro"/>
</dbReference>
<evidence type="ECO:0000313" key="6">
    <source>
        <dbReference type="EMBL" id="QDL93246.1"/>
    </source>
</evidence>
<dbReference type="AlphaFoldDB" id="A0A5B8FWK0"/>
<dbReference type="GO" id="GO:0006351">
    <property type="term" value="P:DNA-templated transcription"/>
    <property type="evidence" value="ECO:0007669"/>
    <property type="project" value="TreeGrafter"/>
</dbReference>
<evidence type="ECO:0000256" key="2">
    <source>
        <dbReference type="ARBA" id="ARBA00023015"/>
    </source>
</evidence>
<evidence type="ECO:0000313" key="7">
    <source>
        <dbReference type="Proteomes" id="UP000305888"/>
    </source>
</evidence>
<reference evidence="6 7" key="1">
    <citation type="submission" date="2019-06" db="EMBL/GenBank/DDBJ databases">
        <title>Genome sequence of Rhodobacteraceae bacterium D4M1.</title>
        <authorList>
            <person name="Cao J."/>
        </authorList>
    </citation>
    <scope>NUCLEOTIDE SEQUENCE [LARGE SCALE GENOMIC DNA]</scope>
    <source>
        <strain evidence="6 7">D4M1</strain>
    </source>
</reference>
<protein>
    <submittedName>
        <fullName evidence="6">LysR family transcriptional regulator</fullName>
    </submittedName>
</protein>
<dbReference type="PANTHER" id="PTHR30537:SF71">
    <property type="entry name" value="TRANSCRIPTIONAL REGULATORY PROTEIN"/>
    <property type="match status" value="1"/>
</dbReference>
<evidence type="ECO:0000256" key="1">
    <source>
        <dbReference type="ARBA" id="ARBA00009437"/>
    </source>
</evidence>
<dbReference type="OrthoDB" id="9813056at2"/>
<evidence type="ECO:0000256" key="3">
    <source>
        <dbReference type="ARBA" id="ARBA00023125"/>
    </source>
</evidence>
<evidence type="ECO:0000259" key="5">
    <source>
        <dbReference type="PROSITE" id="PS50931"/>
    </source>
</evidence>
<dbReference type="SUPFAM" id="SSF46785">
    <property type="entry name" value="Winged helix' DNA-binding domain"/>
    <property type="match status" value="1"/>
</dbReference>
<keyword evidence="4" id="KW-0804">Transcription</keyword>
<proteinExistence type="inferred from homology"/>
<dbReference type="Gene3D" id="1.10.10.10">
    <property type="entry name" value="Winged helix-like DNA-binding domain superfamily/Winged helix DNA-binding domain"/>
    <property type="match status" value="1"/>
</dbReference>
<feature type="domain" description="HTH lysR-type" evidence="5">
    <location>
        <begin position="1"/>
        <end position="60"/>
    </location>
</feature>
<dbReference type="Proteomes" id="UP000305888">
    <property type="component" value="Chromosome"/>
</dbReference>
<dbReference type="SUPFAM" id="SSF53850">
    <property type="entry name" value="Periplasmic binding protein-like II"/>
    <property type="match status" value="1"/>
</dbReference>
<dbReference type="PROSITE" id="PS50931">
    <property type="entry name" value="HTH_LYSR"/>
    <property type="match status" value="1"/>
</dbReference>
<dbReference type="GO" id="GO:0043565">
    <property type="term" value="F:sequence-specific DNA binding"/>
    <property type="evidence" value="ECO:0007669"/>
    <property type="project" value="TreeGrafter"/>
</dbReference>
<gene>
    <name evidence="6" type="ORF">FDP22_16520</name>
</gene>
<keyword evidence="3" id="KW-0238">DNA-binding</keyword>
<dbReference type="Gene3D" id="3.40.190.290">
    <property type="match status" value="1"/>
</dbReference>
<dbReference type="FunFam" id="1.10.10.10:FF:000001">
    <property type="entry name" value="LysR family transcriptional regulator"/>
    <property type="match status" value="1"/>
</dbReference>
<keyword evidence="2" id="KW-0805">Transcription regulation</keyword>
<organism evidence="6 7">
    <name type="scientific">Paroceanicella profunda</name>
    <dbReference type="NCBI Taxonomy" id="2579971"/>
    <lineage>
        <taxon>Bacteria</taxon>
        <taxon>Pseudomonadati</taxon>
        <taxon>Pseudomonadota</taxon>
        <taxon>Alphaproteobacteria</taxon>
        <taxon>Rhodobacterales</taxon>
        <taxon>Paracoccaceae</taxon>
        <taxon>Paroceanicella</taxon>
    </lineage>
</organism>
<accession>A0A5B8FWK0</accession>
<dbReference type="InterPro" id="IPR005119">
    <property type="entry name" value="LysR_subst-bd"/>
</dbReference>
<dbReference type="InterPro" id="IPR058163">
    <property type="entry name" value="LysR-type_TF_proteobact-type"/>
</dbReference>
<dbReference type="KEGG" id="ppru:FDP22_16520"/>
<keyword evidence="7" id="KW-1185">Reference proteome</keyword>
<sequence>MDNRFGEMSVFVRVVESGSFSAAARQLRMAPSTVSKLVARMEDRLGLRLLDRSTRKLALTGEGRHYFERCTGILADIDALEGSLARDAGQAGGTVRVSSSVAFGSLGIEPLLPAFWARHPGIRVDLSLSDDIVDLYLDRTDVAFRIGPLADSALTALRLGATERRIVAAPGYLAARGTPERIEDLDRHNCLGFNFRRARPVWELREGVRETVRVGRGSLLANNGDTIRRLALAGAGLGRLAEFHVRADLASGALVEVLPRCGRDTEDIHAVFLGGLHMPQRLRLFLDFMTPRLRAFVAGSG</sequence>
<dbReference type="Pfam" id="PF00126">
    <property type="entry name" value="HTH_1"/>
    <property type="match status" value="1"/>
</dbReference>
<dbReference type="InterPro" id="IPR036390">
    <property type="entry name" value="WH_DNA-bd_sf"/>
</dbReference>
<comment type="similarity">
    <text evidence="1">Belongs to the LysR transcriptional regulatory family.</text>
</comment>